<accession>A0ACB8WQK1</accession>
<feature type="non-terminal residue" evidence="1">
    <location>
        <position position="291"/>
    </location>
</feature>
<reference evidence="1" key="1">
    <citation type="submission" date="2022-04" db="EMBL/GenBank/DDBJ databases">
        <title>Jade perch genome.</title>
        <authorList>
            <person name="Chao B."/>
        </authorList>
    </citation>
    <scope>NUCLEOTIDE SEQUENCE</scope>
    <source>
        <strain evidence="1">CB-2022</strain>
    </source>
</reference>
<proteinExistence type="predicted"/>
<evidence type="ECO:0000313" key="1">
    <source>
        <dbReference type="EMBL" id="KAI3370006.1"/>
    </source>
</evidence>
<keyword evidence="2" id="KW-1185">Reference proteome</keyword>
<organism evidence="1 2">
    <name type="scientific">Scortum barcoo</name>
    <name type="common">barcoo grunter</name>
    <dbReference type="NCBI Taxonomy" id="214431"/>
    <lineage>
        <taxon>Eukaryota</taxon>
        <taxon>Metazoa</taxon>
        <taxon>Chordata</taxon>
        <taxon>Craniata</taxon>
        <taxon>Vertebrata</taxon>
        <taxon>Euteleostomi</taxon>
        <taxon>Actinopterygii</taxon>
        <taxon>Neopterygii</taxon>
        <taxon>Teleostei</taxon>
        <taxon>Neoteleostei</taxon>
        <taxon>Acanthomorphata</taxon>
        <taxon>Eupercaria</taxon>
        <taxon>Centrarchiformes</taxon>
        <taxon>Terapontoidei</taxon>
        <taxon>Terapontidae</taxon>
        <taxon>Scortum</taxon>
    </lineage>
</organism>
<name>A0ACB8WQK1_9TELE</name>
<evidence type="ECO:0000313" key="2">
    <source>
        <dbReference type="Proteomes" id="UP000831701"/>
    </source>
</evidence>
<gene>
    <name evidence="1" type="ORF">L3Q82_024435</name>
</gene>
<comment type="caution">
    <text evidence="1">The sequence shown here is derived from an EMBL/GenBank/DDBJ whole genome shotgun (WGS) entry which is preliminary data.</text>
</comment>
<protein>
    <submittedName>
        <fullName evidence="1">Uncharacterized protein</fullName>
    </submittedName>
</protein>
<sequence>MLTPIHYLVLPLDMDSYEMACTEELSDEAVCATWDGSQAAERKDVAWIAALNFSTPDSHQQPPSYLPAISHNDIVMAQREDQAIGKIIELKGSNTKITDEVRNTMSGATRKLLHEWSKLHLENNLFYRQTHDRKQLVLPFKYRALALKHLHNEMGHVSTETVLHLARHRDFTGPAVEGPPPACYTHVTHITAPVMNLLASHPFSCSMAVIHILPVDLLFGLGGDKESYSPKGYAEKWAKRMMEAYRIASENSKKSSARGKVTYDKKTKTKVLDCNQETGFSSGTSVNMEDL</sequence>
<dbReference type="EMBL" id="CM041537">
    <property type="protein sequence ID" value="KAI3370006.1"/>
    <property type="molecule type" value="Genomic_DNA"/>
</dbReference>
<dbReference type="Proteomes" id="UP000831701">
    <property type="component" value="Chromosome 7"/>
</dbReference>